<dbReference type="PROSITE" id="PS00092">
    <property type="entry name" value="N6_MTASE"/>
    <property type="match status" value="1"/>
</dbReference>
<dbReference type="NCBIfam" id="TIGR00095">
    <property type="entry name" value="16S rRNA (guanine(966)-N(2))-methyltransferase RsmD"/>
    <property type="match status" value="1"/>
</dbReference>
<dbReference type="GO" id="GO:0003676">
    <property type="term" value="F:nucleic acid binding"/>
    <property type="evidence" value="ECO:0007669"/>
    <property type="project" value="InterPro"/>
</dbReference>
<evidence type="ECO:0000256" key="1">
    <source>
        <dbReference type="ARBA" id="ARBA00022603"/>
    </source>
</evidence>
<dbReference type="PIRSF" id="PIRSF004553">
    <property type="entry name" value="CHP00095"/>
    <property type="match status" value="1"/>
</dbReference>
<sequence>MRIITGSARGAKLKAPKGQNTRPTADRIKESLFNILGSFIYDKNVLDLFSGTGNLSLEALSRGANHAIMVDCSLDSISTIKFNATHTKLIDKSTILKADVFATIKKLHLKQTKFDIIFCDPPYHQDLCLKVLQMLHEYPLLTEDGIIIMEHAIEDKLPSDFHQYTLLRNQKYGSTTQISIYELKSNKSED</sequence>
<dbReference type="InterPro" id="IPR029063">
    <property type="entry name" value="SAM-dependent_MTases_sf"/>
</dbReference>
<organism evidence="4 5">
    <name type="scientific">Megamonas hypermegale</name>
    <dbReference type="NCBI Taxonomy" id="158847"/>
    <lineage>
        <taxon>Bacteria</taxon>
        <taxon>Bacillati</taxon>
        <taxon>Bacillota</taxon>
        <taxon>Negativicutes</taxon>
        <taxon>Selenomonadales</taxon>
        <taxon>Selenomonadaceae</taxon>
        <taxon>Megamonas</taxon>
    </lineage>
</organism>
<dbReference type="RefSeq" id="WP_015562663.1">
    <property type="nucleotide sequence ID" value="NZ_UGPP01000001.1"/>
</dbReference>
<dbReference type="CDD" id="cd02440">
    <property type="entry name" value="AdoMet_MTases"/>
    <property type="match status" value="1"/>
</dbReference>
<feature type="region of interest" description="Disordered" evidence="3">
    <location>
        <begin position="1"/>
        <end position="23"/>
    </location>
</feature>
<evidence type="ECO:0000256" key="2">
    <source>
        <dbReference type="ARBA" id="ARBA00022679"/>
    </source>
</evidence>
<protein>
    <submittedName>
        <fullName evidence="4">Ribosomal RNA small subunit methyltransferase D</fullName>
        <ecNumber evidence="4">2.1.1.171</ecNumber>
    </submittedName>
</protein>
<dbReference type="Pfam" id="PF03602">
    <property type="entry name" value="Cons_hypoth95"/>
    <property type="match status" value="1"/>
</dbReference>
<dbReference type="PANTHER" id="PTHR43542:SF1">
    <property type="entry name" value="METHYLTRANSFERASE"/>
    <property type="match status" value="1"/>
</dbReference>
<dbReference type="InterPro" id="IPR002052">
    <property type="entry name" value="DNA_methylase_N6_adenine_CS"/>
</dbReference>
<proteinExistence type="predicted"/>
<keyword evidence="2 4" id="KW-0808">Transferase</keyword>
<gene>
    <name evidence="4" type="primary">rsmD</name>
    <name evidence="4" type="ORF">NCTC10571_00780</name>
</gene>
<evidence type="ECO:0000256" key="3">
    <source>
        <dbReference type="SAM" id="MobiDB-lite"/>
    </source>
</evidence>
<dbReference type="EMBL" id="UGPP01000001">
    <property type="protein sequence ID" value="STY70640.1"/>
    <property type="molecule type" value="Genomic_DNA"/>
</dbReference>
<accession>A0A378NQH1</accession>
<dbReference type="InterPro" id="IPR004398">
    <property type="entry name" value="RNA_MeTrfase_RsmD"/>
</dbReference>
<name>A0A378NQH1_9FIRM</name>
<dbReference type="AlphaFoldDB" id="A0A378NQH1"/>
<dbReference type="STRING" id="1122216.GCA_000423385_00174"/>
<dbReference type="PANTHER" id="PTHR43542">
    <property type="entry name" value="METHYLTRANSFERASE"/>
    <property type="match status" value="1"/>
</dbReference>
<reference evidence="4 5" key="1">
    <citation type="submission" date="2018-06" db="EMBL/GenBank/DDBJ databases">
        <authorList>
            <consortium name="Pathogen Informatics"/>
            <person name="Doyle S."/>
        </authorList>
    </citation>
    <scope>NUCLEOTIDE SEQUENCE [LARGE SCALE GENOMIC DNA]</scope>
    <source>
        <strain evidence="4 5">NCTC10571</strain>
    </source>
</reference>
<dbReference type="EC" id="2.1.1.171" evidence="4"/>
<evidence type="ECO:0000313" key="4">
    <source>
        <dbReference type="EMBL" id="STY70640.1"/>
    </source>
</evidence>
<dbReference type="SUPFAM" id="SSF53335">
    <property type="entry name" value="S-adenosyl-L-methionine-dependent methyltransferases"/>
    <property type="match status" value="1"/>
</dbReference>
<dbReference type="Gene3D" id="3.40.50.150">
    <property type="entry name" value="Vaccinia Virus protein VP39"/>
    <property type="match status" value="1"/>
</dbReference>
<dbReference type="Proteomes" id="UP000255234">
    <property type="component" value="Unassembled WGS sequence"/>
</dbReference>
<evidence type="ECO:0000313" key="5">
    <source>
        <dbReference type="Proteomes" id="UP000255234"/>
    </source>
</evidence>
<dbReference type="GO" id="GO:0052913">
    <property type="term" value="F:16S rRNA (guanine(966)-N(2))-methyltransferase activity"/>
    <property type="evidence" value="ECO:0007669"/>
    <property type="project" value="UniProtKB-EC"/>
</dbReference>
<keyword evidence="1 4" id="KW-0489">Methyltransferase</keyword>